<evidence type="ECO:0000256" key="1">
    <source>
        <dbReference type="SAM" id="SignalP"/>
    </source>
</evidence>
<organism evidence="2 4">
    <name type="scientific">Pseudomonas savastanoi pv. nerii</name>
    <dbReference type="NCBI Taxonomy" id="360921"/>
    <lineage>
        <taxon>Bacteria</taxon>
        <taxon>Pseudomonadati</taxon>
        <taxon>Pseudomonadota</taxon>
        <taxon>Gammaproteobacteria</taxon>
        <taxon>Pseudomonadales</taxon>
        <taxon>Pseudomonadaceae</taxon>
        <taxon>Pseudomonas</taxon>
    </lineage>
</organism>
<evidence type="ECO:0000313" key="5">
    <source>
        <dbReference type="Proteomes" id="UP000268636"/>
    </source>
</evidence>
<evidence type="ECO:0000313" key="3">
    <source>
        <dbReference type="EMBL" id="RMT76434.1"/>
    </source>
</evidence>
<name>A0A132FWM3_PSESS</name>
<comment type="caution">
    <text evidence="2">The sequence shown here is derived from an EMBL/GenBank/DDBJ whole genome shotgun (WGS) entry which is preliminary data.</text>
</comment>
<dbReference type="RefSeq" id="WP_031598185.1">
    <property type="nucleotide sequence ID" value="NZ_LIHX01000108.1"/>
</dbReference>
<gene>
    <name evidence="3" type="ORF">ALP42_00904</name>
    <name evidence="2" type="ORF">CC205_27260</name>
</gene>
<proteinExistence type="predicted"/>
<sequence length="165" mass="17991">MQSSKIFVLLSVAICMAGCAAPQQKPPRAAPHETHVFKPIAFEYDSKRPAAANFAQQLDTPIFQCDLEAVTGSYAVRYGDRQGIAEYTQSLLDCNKHARSEGDAAVARLKAAGVSARQSELAKDLYAKWAAYLSTMSPYSRPNIRAKADYVTAKEALATEVKFAQ</sequence>
<keyword evidence="1" id="KW-0732">Signal</keyword>
<feature type="chain" id="PRO_5007291864" description="Lipoprotein" evidence="1">
    <location>
        <begin position="21"/>
        <end position="165"/>
    </location>
</feature>
<evidence type="ECO:0000313" key="4">
    <source>
        <dbReference type="Proteomes" id="UP000216306"/>
    </source>
</evidence>
<dbReference type="EMBL" id="RBTN01000141">
    <property type="protein sequence ID" value="RMT76434.1"/>
    <property type="molecule type" value="Genomic_DNA"/>
</dbReference>
<dbReference type="EMBL" id="NIAY01000204">
    <property type="protein sequence ID" value="PAB24718.1"/>
    <property type="molecule type" value="Genomic_DNA"/>
</dbReference>
<accession>A0A132FWM3</accession>
<feature type="signal peptide" evidence="1">
    <location>
        <begin position="1"/>
        <end position="20"/>
    </location>
</feature>
<dbReference type="Proteomes" id="UP000216306">
    <property type="component" value="Unassembled WGS sequence"/>
</dbReference>
<protein>
    <recommendedName>
        <fullName evidence="6">Lipoprotein</fullName>
    </recommendedName>
</protein>
<dbReference type="AlphaFoldDB" id="A0A132FWM3"/>
<evidence type="ECO:0000313" key="2">
    <source>
        <dbReference type="EMBL" id="PAB24718.1"/>
    </source>
</evidence>
<reference evidence="3 5" key="2">
    <citation type="submission" date="2018-08" db="EMBL/GenBank/DDBJ databases">
        <title>Recombination of ecologically and evolutionarily significant loci maintains genetic cohesion in the Pseudomonas syringae species complex.</title>
        <authorList>
            <person name="Dillon M."/>
            <person name="Thakur S."/>
            <person name="Almeida R.N.D."/>
            <person name="Weir B.S."/>
            <person name="Guttman D.S."/>
        </authorList>
    </citation>
    <scope>NUCLEOTIDE SEQUENCE [LARGE SCALE GENOMIC DNA]</scope>
    <source>
        <strain evidence="3 5">ICMP 13786</strain>
    </source>
</reference>
<dbReference type="Proteomes" id="UP000268636">
    <property type="component" value="Unassembled WGS sequence"/>
</dbReference>
<evidence type="ECO:0008006" key="6">
    <source>
        <dbReference type="Google" id="ProtNLM"/>
    </source>
</evidence>
<reference evidence="2 4" key="1">
    <citation type="submission" date="2017-05" db="EMBL/GenBank/DDBJ databases">
        <title>Comparative genomic of Pseudomonas savastanoi pathovars.</title>
        <authorList>
            <person name="Pintado A."/>
            <person name="Moreno-Perez A."/>
            <person name="Caballo-Ponce E."/>
            <person name="Murillo J."/>
            <person name="Bardaji L."/>
            <person name="Cerboneschi M."/>
            <person name="Rodriguez-Palenzuela P."/>
            <person name="Ramos C."/>
            <person name="Tegli S."/>
        </authorList>
    </citation>
    <scope>NUCLEOTIDE SEQUENCE [LARGE SCALE GENOMIC DNA]</scope>
    <source>
        <strain evidence="2 4">ESC 23</strain>
    </source>
</reference>